<reference evidence="2" key="1">
    <citation type="submission" date="2022-11" db="UniProtKB">
        <authorList>
            <consortium name="WormBaseParasite"/>
        </authorList>
    </citation>
    <scope>IDENTIFICATION</scope>
</reference>
<sequence>MTDYVTLLLNPSAFYRHLDPTRQNQLLVLLLDHSVSFGDRSKKLVGIIDGLPKNVMMEFSELKSRSCRAEAEVRQQMEKLESQLSPSAKQILEAYRTVRIVFAEDNLEVEFFHHQGHTIGGLTLLKN</sequence>
<evidence type="ECO:0000313" key="1">
    <source>
        <dbReference type="Proteomes" id="UP000887540"/>
    </source>
</evidence>
<protein>
    <submittedName>
        <fullName evidence="2">Uncharacterized protein</fullName>
    </submittedName>
</protein>
<evidence type="ECO:0000313" key="2">
    <source>
        <dbReference type="WBParaSite" id="ACRNAN_scaffold10506.g30977.t1"/>
    </source>
</evidence>
<dbReference type="WBParaSite" id="ACRNAN_scaffold10506.g30977.t1">
    <property type="protein sequence ID" value="ACRNAN_scaffold10506.g30977.t1"/>
    <property type="gene ID" value="ACRNAN_scaffold10506.g30977"/>
</dbReference>
<name>A0A914CH83_9BILA</name>
<accession>A0A914CH83</accession>
<keyword evidence="1" id="KW-1185">Reference proteome</keyword>
<organism evidence="1 2">
    <name type="scientific">Acrobeloides nanus</name>
    <dbReference type="NCBI Taxonomy" id="290746"/>
    <lineage>
        <taxon>Eukaryota</taxon>
        <taxon>Metazoa</taxon>
        <taxon>Ecdysozoa</taxon>
        <taxon>Nematoda</taxon>
        <taxon>Chromadorea</taxon>
        <taxon>Rhabditida</taxon>
        <taxon>Tylenchina</taxon>
        <taxon>Cephalobomorpha</taxon>
        <taxon>Cephaloboidea</taxon>
        <taxon>Cephalobidae</taxon>
        <taxon>Acrobeloides</taxon>
    </lineage>
</organism>
<dbReference type="AlphaFoldDB" id="A0A914CH83"/>
<dbReference type="Proteomes" id="UP000887540">
    <property type="component" value="Unplaced"/>
</dbReference>
<proteinExistence type="predicted"/>